<sequence>MQQNPYAKKRSILDAVSFWLLSEGYFRTRKAISAHLVDTVSRHTGDRSRFTFTAKEDMNTPVRIYNELWAPRLKSTLEVIPPPTVGTPAQEIVKAAVDETKAIQALPLGSAWWAQCRRRALAGAGDVPEEEIDLALLILINSRGKSFCTLCGGEADGNHICLRCYKMKPNAHPSLCQCGEQRSKGRNMCNKCEVASGVLRVMDRERLENDCANSASLLTTGSGNANAEKMGSVRTVAVQERNTDKDAKTVLKQS</sequence>
<dbReference type="AlphaFoldDB" id="A0A0A1UNQ3"/>
<evidence type="ECO:0000313" key="2">
    <source>
        <dbReference type="EMBL" id="EXU96300.1"/>
    </source>
</evidence>
<name>A0A0A1UNQ3_9HYPO</name>
<evidence type="ECO:0000256" key="1">
    <source>
        <dbReference type="SAM" id="MobiDB-lite"/>
    </source>
</evidence>
<dbReference type="Proteomes" id="UP000030151">
    <property type="component" value="Unassembled WGS sequence"/>
</dbReference>
<reference evidence="2 3" key="1">
    <citation type="submission" date="2014-02" db="EMBL/GenBank/DDBJ databases">
        <title>The genome sequence of the entomopathogenic fungus Metarhizium robertsii ARSEF 2575.</title>
        <authorList>
            <person name="Giuliano Garisto Donzelli B."/>
            <person name="Roe B.A."/>
            <person name="Macmil S.L."/>
            <person name="Krasnoff S.B."/>
            <person name="Gibson D.M."/>
        </authorList>
    </citation>
    <scope>NUCLEOTIDE SEQUENCE [LARGE SCALE GENOMIC DNA]</scope>
    <source>
        <strain evidence="2 3">ARSEF 2575</strain>
    </source>
</reference>
<evidence type="ECO:0000313" key="3">
    <source>
        <dbReference type="Proteomes" id="UP000030151"/>
    </source>
</evidence>
<organism evidence="2 3">
    <name type="scientific">Metarhizium robertsii</name>
    <dbReference type="NCBI Taxonomy" id="568076"/>
    <lineage>
        <taxon>Eukaryota</taxon>
        <taxon>Fungi</taxon>
        <taxon>Dikarya</taxon>
        <taxon>Ascomycota</taxon>
        <taxon>Pezizomycotina</taxon>
        <taxon>Sordariomycetes</taxon>
        <taxon>Hypocreomycetidae</taxon>
        <taxon>Hypocreales</taxon>
        <taxon>Clavicipitaceae</taxon>
        <taxon>Metarhizium</taxon>
    </lineage>
</organism>
<accession>A0A0A1UNQ3</accession>
<feature type="compositionally biased region" description="Basic and acidic residues" evidence="1">
    <location>
        <begin position="241"/>
        <end position="254"/>
    </location>
</feature>
<protein>
    <submittedName>
        <fullName evidence="2">Uncharacterized protein</fullName>
    </submittedName>
</protein>
<gene>
    <name evidence="2" type="ORF">X797_010561</name>
</gene>
<dbReference type="HOGENOM" id="CLU_1098718_0_0_1"/>
<proteinExistence type="predicted"/>
<comment type="caution">
    <text evidence="2">The sequence shown here is derived from an EMBL/GenBank/DDBJ whole genome shotgun (WGS) entry which is preliminary data.</text>
</comment>
<feature type="region of interest" description="Disordered" evidence="1">
    <location>
        <begin position="223"/>
        <end position="254"/>
    </location>
</feature>
<dbReference type="EMBL" id="JELW01000051">
    <property type="protein sequence ID" value="EXU96300.1"/>
    <property type="molecule type" value="Genomic_DNA"/>
</dbReference>